<sequence>MNPTFSMVFLILFPKRMDMFEDMRTATINSFNVTENESEKLLKAYLRRAKERSEAKKRDKLVPNRPEFKVL</sequence>
<name>A0ABQ9IQ07_9CUCU</name>
<protein>
    <submittedName>
        <fullName evidence="1">Uncharacterized protein</fullName>
    </submittedName>
</protein>
<evidence type="ECO:0000313" key="2">
    <source>
        <dbReference type="Proteomes" id="UP001162164"/>
    </source>
</evidence>
<evidence type="ECO:0000313" key="1">
    <source>
        <dbReference type="EMBL" id="KAJ8948017.1"/>
    </source>
</evidence>
<accession>A0ABQ9IQ07</accession>
<dbReference type="EMBL" id="JAPWTJ010004132">
    <property type="protein sequence ID" value="KAJ8948017.1"/>
    <property type="molecule type" value="Genomic_DNA"/>
</dbReference>
<comment type="caution">
    <text evidence="1">The sequence shown here is derived from an EMBL/GenBank/DDBJ whole genome shotgun (WGS) entry which is preliminary data.</text>
</comment>
<keyword evidence="2" id="KW-1185">Reference proteome</keyword>
<proteinExistence type="predicted"/>
<dbReference type="Proteomes" id="UP001162164">
    <property type="component" value="Unassembled WGS sequence"/>
</dbReference>
<gene>
    <name evidence="1" type="ORF">NQ317_016525</name>
</gene>
<reference evidence="1" key="1">
    <citation type="journal article" date="2023" name="Insect Mol. Biol.">
        <title>Genome sequencing provides insights into the evolution of gene families encoding plant cell wall-degrading enzymes in longhorned beetles.</title>
        <authorList>
            <person name="Shin N.R."/>
            <person name="Okamura Y."/>
            <person name="Kirsch R."/>
            <person name="Pauchet Y."/>
        </authorList>
    </citation>
    <scope>NUCLEOTIDE SEQUENCE</scope>
    <source>
        <strain evidence="1">MMC_N1</strain>
    </source>
</reference>
<organism evidence="1 2">
    <name type="scientific">Molorchus minor</name>
    <dbReference type="NCBI Taxonomy" id="1323400"/>
    <lineage>
        <taxon>Eukaryota</taxon>
        <taxon>Metazoa</taxon>
        <taxon>Ecdysozoa</taxon>
        <taxon>Arthropoda</taxon>
        <taxon>Hexapoda</taxon>
        <taxon>Insecta</taxon>
        <taxon>Pterygota</taxon>
        <taxon>Neoptera</taxon>
        <taxon>Endopterygota</taxon>
        <taxon>Coleoptera</taxon>
        <taxon>Polyphaga</taxon>
        <taxon>Cucujiformia</taxon>
        <taxon>Chrysomeloidea</taxon>
        <taxon>Cerambycidae</taxon>
        <taxon>Lamiinae</taxon>
        <taxon>Monochamini</taxon>
        <taxon>Molorchus</taxon>
    </lineage>
</organism>